<protein>
    <recommendedName>
        <fullName evidence="12">Autophagy-related protein 4</fullName>
    </recommendedName>
</protein>
<keyword evidence="7" id="KW-0378">Hydrolase</keyword>
<dbReference type="Proteomes" id="UP001565368">
    <property type="component" value="Unassembled WGS sequence"/>
</dbReference>
<keyword evidence="6 15" id="KW-0645">Protease</keyword>
<evidence type="ECO:0000256" key="11">
    <source>
        <dbReference type="ARBA" id="ARBA00029362"/>
    </source>
</evidence>
<feature type="compositionally biased region" description="Polar residues" evidence="13">
    <location>
        <begin position="1033"/>
        <end position="1048"/>
    </location>
</feature>
<keyword evidence="10" id="KW-0072">Autophagy</keyword>
<dbReference type="GO" id="GO:0006508">
    <property type="term" value="P:proteolysis"/>
    <property type="evidence" value="ECO:0007669"/>
    <property type="project" value="UniProtKB-KW"/>
</dbReference>
<dbReference type="PANTHER" id="PTHR22624">
    <property type="entry name" value="CYSTEINE PROTEASE ATG4"/>
    <property type="match status" value="1"/>
</dbReference>
<evidence type="ECO:0000256" key="6">
    <source>
        <dbReference type="ARBA" id="ARBA00022670"/>
    </source>
</evidence>
<evidence type="ECO:0000313" key="15">
    <source>
        <dbReference type="EMBL" id="KAL1407102.1"/>
    </source>
</evidence>
<feature type="region of interest" description="Disordered" evidence="13">
    <location>
        <begin position="375"/>
        <end position="448"/>
    </location>
</feature>
<feature type="compositionally biased region" description="Acidic residues" evidence="13">
    <location>
        <begin position="976"/>
        <end position="991"/>
    </location>
</feature>
<feature type="region of interest" description="Disordered" evidence="13">
    <location>
        <begin position="757"/>
        <end position="888"/>
    </location>
</feature>
<dbReference type="InterPro" id="IPR046792">
    <property type="entry name" value="Peptidase_C54_cat"/>
</dbReference>
<feature type="compositionally biased region" description="Polar residues" evidence="13">
    <location>
        <begin position="306"/>
        <end position="315"/>
    </location>
</feature>
<dbReference type="GO" id="GO:0008233">
    <property type="term" value="F:peptidase activity"/>
    <property type="evidence" value="ECO:0007669"/>
    <property type="project" value="UniProtKB-KW"/>
</dbReference>
<feature type="compositionally biased region" description="Polar residues" evidence="13">
    <location>
        <begin position="260"/>
        <end position="272"/>
    </location>
</feature>
<evidence type="ECO:0000256" key="5">
    <source>
        <dbReference type="ARBA" id="ARBA00022490"/>
    </source>
</evidence>
<feature type="compositionally biased region" description="Low complexity" evidence="13">
    <location>
        <begin position="407"/>
        <end position="423"/>
    </location>
</feature>
<comment type="caution">
    <text evidence="15">The sequence shown here is derived from an EMBL/GenBank/DDBJ whole genome shotgun (WGS) entry which is preliminary data.</text>
</comment>
<feature type="compositionally biased region" description="Low complexity" evidence="13">
    <location>
        <begin position="155"/>
        <end position="164"/>
    </location>
</feature>
<evidence type="ECO:0000256" key="2">
    <source>
        <dbReference type="ARBA" id="ARBA00004496"/>
    </source>
</evidence>
<comment type="subcellular location">
    <subcellularLocation>
        <location evidence="2">Cytoplasm</location>
    </subcellularLocation>
    <subcellularLocation>
        <location evidence="1">Preautophagosomal structure</location>
    </subcellularLocation>
</comment>
<feature type="compositionally biased region" description="Low complexity" evidence="13">
    <location>
        <begin position="845"/>
        <end position="856"/>
    </location>
</feature>
<accession>A0ABR3PXM7</accession>
<evidence type="ECO:0000256" key="9">
    <source>
        <dbReference type="ARBA" id="ARBA00022927"/>
    </source>
</evidence>
<dbReference type="EMBL" id="JBBXJM010000005">
    <property type="protein sequence ID" value="KAL1407102.1"/>
    <property type="molecule type" value="Genomic_DNA"/>
</dbReference>
<evidence type="ECO:0000256" key="1">
    <source>
        <dbReference type="ARBA" id="ARBA00004329"/>
    </source>
</evidence>
<sequence>MGTTGHQPVQAPELASVEPPPLGTGDQPVHPPSTSQPIATSGHPPKGRKFRAFLPKNRGSGRSTPTPTLDEEEDDEWLLEGTSSNGHVNAGVSVGREASTLGRSVDALSLGDSDTALSTAAVDRTEKRMSKGRALAKKTSRLFGRNANGHHDESGSSAAQASAGNTLGMPPGAGARQSSFSSTASGDSGPRSAKHHWNISRTNSNGRGSPPHRGSQDSSSQQPSSWHPPPAFPLRRTSSSQDDSVHVPQQQPRSRESSHHLSTSVPSMSRNGGSMPPTHPRQEASLPGRVTSWWSNLLPAGEPSGSPVQQDVSQHPPSPLRKGPSAAASLLNAARQKAVGGVRYLLDSDAQPDKCEETMWVMGVAHPGWTPSLDDNPFFTGDPTGTPPSWTTRIKEGSGTHPSPPTSKSFANFFSPSSANLASQFDNPPSTPPSTAVPGRNGKSKEPLKWPEQFYDDFRSRVWCTYRSQYAPIIPYQPGALLLSPESYFGAFAKDGSTAPPSIAPSTTPRSSPWSWVKGGDGLTSDAGWGCMLRTGQSMLANALIHLHLGRGWRVPFHRPSLSPENPLELAELEAYATYVRLLTWFFDDPSPVAPFSVHRMALVGKELGKEVGEWFGPSTAAGALKTLANSFPICGLSVATAVDGTIYKSDVYAASHISSKGWNPGETATKQRPTSMHRTSWGGKSVLILIGLRLGVDGVNPIYYDSIKALFTFPQSVGIAGGRPSSSYYFVASQGNSLFYLDPHITRNAVPLNVPPISVSTSDHARPAPASRPEPPRRPVPKAVPKEEAADEFAIDDTTPTVDVVNVDEPVVEPSPAPKKTRRFTGPHSLKIRPGALRRDSDTPESPTTPTLPTSQRQFPVSPSPGRPSHTPHSLASSTSSLPSHSPLPVDPQTAWYANAYPDSSLRSFHCDRVKKLPLSGLDPSMLLGFLCTSEAEFDDLCDRVSKLPQKIFIVQDEPPVWSEDEGLESVSEPDASELEDNDDESDEEVTGVLSPAAPRAQLPDDLAADSANTTIDDSHDFDSFAFDPPSRSATLNASSSRNTTPQLIGEFGEDLSKDLSPGDATARREPGYAVRALDEPGHIGEPATKEEHEAPTRSAALESSTHELPPRASSINALARATDIPGSTGTAKPDADQVASRALEHDVSDLDHDLEVRSLATTDELGSTPGSAMVIVERPSIERPPVPTVELSSPP</sequence>
<dbReference type="InterPro" id="IPR005078">
    <property type="entry name" value="Peptidase_C54"/>
</dbReference>
<evidence type="ECO:0000256" key="10">
    <source>
        <dbReference type="ARBA" id="ARBA00023006"/>
    </source>
</evidence>
<evidence type="ECO:0000256" key="12">
    <source>
        <dbReference type="ARBA" id="ARBA00030240"/>
    </source>
</evidence>
<evidence type="ECO:0000256" key="13">
    <source>
        <dbReference type="SAM" id="MobiDB-lite"/>
    </source>
</evidence>
<evidence type="ECO:0000313" key="16">
    <source>
        <dbReference type="Proteomes" id="UP001565368"/>
    </source>
</evidence>
<name>A0ABR3PXM7_9TREE</name>
<comment type="similarity">
    <text evidence="3">Belongs to the peptidase C54 family.</text>
</comment>
<keyword evidence="9" id="KW-0653">Protein transport</keyword>
<comment type="catalytic activity">
    <reaction evidence="11">
        <text>[protein]-C-terminal L-amino acid-glycyl-phosphatidylethanolamide + H2O = [protein]-C-terminal L-amino acid-glycine + a 1,2-diacyl-sn-glycero-3-phosphoethanolamine</text>
        <dbReference type="Rhea" id="RHEA:67548"/>
        <dbReference type="Rhea" id="RHEA-COMP:17323"/>
        <dbReference type="Rhea" id="RHEA-COMP:17324"/>
        <dbReference type="ChEBI" id="CHEBI:15377"/>
        <dbReference type="ChEBI" id="CHEBI:64612"/>
        <dbReference type="ChEBI" id="CHEBI:172940"/>
        <dbReference type="ChEBI" id="CHEBI:172941"/>
    </reaction>
    <physiologicalReaction direction="left-to-right" evidence="11">
        <dbReference type="Rhea" id="RHEA:67549"/>
    </physiologicalReaction>
</comment>
<feature type="region of interest" description="Disordered" evidence="13">
    <location>
        <begin position="959"/>
        <end position="1144"/>
    </location>
</feature>
<feature type="domain" description="Peptidase C54 catalytic" evidence="14">
    <location>
        <begin position="452"/>
        <end position="945"/>
    </location>
</feature>
<feature type="region of interest" description="Disordered" evidence="13">
    <location>
        <begin position="106"/>
        <end position="325"/>
    </location>
</feature>
<dbReference type="PANTHER" id="PTHR22624:SF49">
    <property type="entry name" value="CYSTEINE PROTEASE"/>
    <property type="match status" value="1"/>
</dbReference>
<keyword evidence="4" id="KW-0813">Transport</keyword>
<dbReference type="SUPFAM" id="SSF54001">
    <property type="entry name" value="Cysteine proteinases"/>
    <property type="match status" value="2"/>
</dbReference>
<dbReference type="GeneID" id="95987559"/>
<dbReference type="Pfam" id="PF03416">
    <property type="entry name" value="Peptidase_C54"/>
    <property type="match status" value="1"/>
</dbReference>
<evidence type="ECO:0000256" key="4">
    <source>
        <dbReference type="ARBA" id="ARBA00022448"/>
    </source>
</evidence>
<evidence type="ECO:0000256" key="3">
    <source>
        <dbReference type="ARBA" id="ARBA00010958"/>
    </source>
</evidence>
<proteinExistence type="inferred from homology"/>
<keyword evidence="16" id="KW-1185">Reference proteome</keyword>
<feature type="compositionally biased region" description="Low complexity" evidence="13">
    <location>
        <begin position="178"/>
        <end position="188"/>
    </location>
</feature>
<evidence type="ECO:0000256" key="7">
    <source>
        <dbReference type="ARBA" id="ARBA00022801"/>
    </source>
</evidence>
<dbReference type="RefSeq" id="XP_069207046.1">
    <property type="nucleotide sequence ID" value="XM_069354975.1"/>
</dbReference>
<keyword evidence="5" id="KW-0963">Cytoplasm</keyword>
<feature type="compositionally biased region" description="Low complexity" evidence="13">
    <location>
        <begin position="869"/>
        <end position="888"/>
    </location>
</feature>
<reference evidence="15 16" key="1">
    <citation type="submission" date="2023-08" db="EMBL/GenBank/DDBJ databases">
        <title>Annotated Genome Sequence of Vanrija albida AlHP1.</title>
        <authorList>
            <person name="Herzog R."/>
        </authorList>
    </citation>
    <scope>NUCLEOTIDE SEQUENCE [LARGE SCALE GENOMIC DNA]</scope>
    <source>
        <strain evidence="15 16">AlHP1</strain>
    </source>
</reference>
<feature type="compositionally biased region" description="Low complexity" evidence="13">
    <location>
        <begin position="797"/>
        <end position="815"/>
    </location>
</feature>
<evidence type="ECO:0000259" key="14">
    <source>
        <dbReference type="Pfam" id="PF03416"/>
    </source>
</evidence>
<gene>
    <name evidence="15" type="primary">ATG4</name>
    <name evidence="15" type="ORF">Q8F55_006516</name>
</gene>
<organism evidence="15 16">
    <name type="scientific">Vanrija albida</name>
    <dbReference type="NCBI Taxonomy" id="181172"/>
    <lineage>
        <taxon>Eukaryota</taxon>
        <taxon>Fungi</taxon>
        <taxon>Dikarya</taxon>
        <taxon>Basidiomycota</taxon>
        <taxon>Agaricomycotina</taxon>
        <taxon>Tremellomycetes</taxon>
        <taxon>Trichosporonales</taxon>
        <taxon>Trichosporonaceae</taxon>
        <taxon>Vanrija</taxon>
    </lineage>
</organism>
<dbReference type="InterPro" id="IPR038765">
    <property type="entry name" value="Papain-like_cys_pep_sf"/>
</dbReference>
<feature type="compositionally biased region" description="Low complexity" evidence="13">
    <location>
        <begin position="377"/>
        <end position="388"/>
    </location>
</feature>
<evidence type="ECO:0000256" key="8">
    <source>
        <dbReference type="ARBA" id="ARBA00022807"/>
    </source>
</evidence>
<feature type="compositionally biased region" description="Basic residues" evidence="13">
    <location>
        <begin position="130"/>
        <end position="140"/>
    </location>
</feature>
<feature type="compositionally biased region" description="Polar residues" evidence="13">
    <location>
        <begin position="236"/>
        <end position="252"/>
    </location>
</feature>
<feature type="compositionally biased region" description="Basic and acidic residues" evidence="13">
    <location>
        <begin position="1067"/>
        <end position="1097"/>
    </location>
</feature>
<feature type="compositionally biased region" description="Acidic residues" evidence="13">
    <location>
        <begin position="69"/>
        <end position="78"/>
    </location>
</feature>
<feature type="region of interest" description="Disordered" evidence="13">
    <location>
        <begin position="1"/>
        <end position="94"/>
    </location>
</feature>
<keyword evidence="8" id="KW-0788">Thiol protease</keyword>
<feature type="compositionally biased region" description="Low complexity" evidence="13">
    <location>
        <begin position="216"/>
        <end position="225"/>
    </location>
</feature>